<dbReference type="Gene3D" id="3.30.70.560">
    <property type="entry name" value="7,8-Dihydro-6-hydroxymethylpterin-pyrophosphokinase HPPK"/>
    <property type="match status" value="1"/>
</dbReference>
<dbReference type="CDD" id="cd00483">
    <property type="entry name" value="HPPK"/>
    <property type="match status" value="1"/>
</dbReference>
<dbReference type="KEGG" id="mhos:CXR34_16045"/>
<protein>
    <recommendedName>
        <fullName evidence="3">2-amino-4-hydroxy-6-hydroxymethyldihydropteridine diphosphokinase</fullName>
        <ecNumber evidence="3">2.7.6.3</ecNumber>
    </recommendedName>
</protein>
<keyword evidence="5" id="KW-0547">Nucleotide-binding</keyword>
<dbReference type="GO" id="GO:0005524">
    <property type="term" value="F:ATP binding"/>
    <property type="evidence" value="ECO:0007669"/>
    <property type="project" value="UniProtKB-KW"/>
</dbReference>
<evidence type="ECO:0000313" key="12">
    <source>
        <dbReference type="Proteomes" id="UP000233276"/>
    </source>
</evidence>
<evidence type="ECO:0000256" key="6">
    <source>
        <dbReference type="ARBA" id="ARBA00022777"/>
    </source>
</evidence>
<dbReference type="UniPathway" id="UPA00077">
    <property type="reaction ID" value="UER00155"/>
</dbReference>
<comment type="pathway">
    <text evidence="2">Cofactor biosynthesis; tetrahydrofolate biosynthesis; 2-amino-4-hydroxy-6-hydroxymethyl-7,8-dihydropteridine diphosphate from 7,8-dihydroneopterin triphosphate: step 4/4.</text>
</comment>
<keyword evidence="7" id="KW-0067">ATP-binding</keyword>
<keyword evidence="4" id="KW-0808">Transferase</keyword>
<evidence type="ECO:0000256" key="8">
    <source>
        <dbReference type="ARBA" id="ARBA00022909"/>
    </source>
</evidence>
<feature type="domain" description="7,8-dihydro-6-hydroxymethylpterin-pyrophosphokinase" evidence="10">
    <location>
        <begin position="24"/>
        <end position="160"/>
    </location>
</feature>
<accession>A0A2K9DB88</accession>
<gene>
    <name evidence="11" type="primary">folK</name>
    <name evidence="11" type="ORF">CXR34_16045</name>
</gene>
<keyword evidence="8" id="KW-0289">Folate biosynthesis</keyword>
<dbReference type="InterPro" id="IPR000550">
    <property type="entry name" value="Hppk"/>
</dbReference>
<proteinExistence type="predicted"/>
<evidence type="ECO:0000256" key="5">
    <source>
        <dbReference type="ARBA" id="ARBA00022741"/>
    </source>
</evidence>
<dbReference type="GO" id="GO:0046656">
    <property type="term" value="P:folic acid biosynthetic process"/>
    <property type="evidence" value="ECO:0007669"/>
    <property type="project" value="UniProtKB-KW"/>
</dbReference>
<sequence length="197" mass="20849">MNRRLAQGYHDESSPRDHNETVAVVAIGTNLGDREATMTAALEDLARLPLTTRIVASAPIETVALTLDGPDAEAPAYLNAVALVTTRLAPSVLLGYLHAIEEAHGRPPRRVDDLRWQSRTLDLDLIAYGDVRSADPALTLPHPRAAERTFVLAPWLHVDPDAVLPGAGRVDELLARLEEAPASGPDAGAAPADGGAA</sequence>
<organism evidence="11 12">
    <name type="scientific">Microbacterium hominis</name>
    <dbReference type="NCBI Taxonomy" id="162426"/>
    <lineage>
        <taxon>Bacteria</taxon>
        <taxon>Bacillati</taxon>
        <taxon>Actinomycetota</taxon>
        <taxon>Actinomycetes</taxon>
        <taxon>Micrococcales</taxon>
        <taxon>Microbacteriaceae</taxon>
        <taxon>Microbacterium</taxon>
    </lineage>
</organism>
<keyword evidence="6 11" id="KW-0418">Kinase</keyword>
<evidence type="ECO:0000259" key="10">
    <source>
        <dbReference type="Pfam" id="PF01288"/>
    </source>
</evidence>
<comment type="catalytic activity">
    <reaction evidence="1">
        <text>6-hydroxymethyl-7,8-dihydropterin + ATP = (7,8-dihydropterin-6-yl)methyl diphosphate + AMP + H(+)</text>
        <dbReference type="Rhea" id="RHEA:11412"/>
        <dbReference type="ChEBI" id="CHEBI:15378"/>
        <dbReference type="ChEBI" id="CHEBI:30616"/>
        <dbReference type="ChEBI" id="CHEBI:44841"/>
        <dbReference type="ChEBI" id="CHEBI:72950"/>
        <dbReference type="ChEBI" id="CHEBI:456215"/>
        <dbReference type="EC" id="2.7.6.3"/>
    </reaction>
</comment>
<dbReference type="GO" id="GO:0046654">
    <property type="term" value="P:tetrahydrofolate biosynthetic process"/>
    <property type="evidence" value="ECO:0007669"/>
    <property type="project" value="UniProtKB-UniPathway"/>
</dbReference>
<feature type="compositionally biased region" description="Low complexity" evidence="9">
    <location>
        <begin position="180"/>
        <end position="197"/>
    </location>
</feature>
<dbReference type="EC" id="2.7.6.3" evidence="3"/>
<dbReference type="Proteomes" id="UP000233276">
    <property type="component" value="Chromosome"/>
</dbReference>
<dbReference type="GO" id="GO:0016301">
    <property type="term" value="F:kinase activity"/>
    <property type="evidence" value="ECO:0007669"/>
    <property type="project" value="UniProtKB-KW"/>
</dbReference>
<feature type="region of interest" description="Disordered" evidence="9">
    <location>
        <begin position="178"/>
        <end position="197"/>
    </location>
</feature>
<evidence type="ECO:0000256" key="7">
    <source>
        <dbReference type="ARBA" id="ARBA00022840"/>
    </source>
</evidence>
<dbReference type="Pfam" id="PF01288">
    <property type="entry name" value="HPPK"/>
    <property type="match status" value="1"/>
</dbReference>
<dbReference type="RefSeq" id="WP_101306977.1">
    <property type="nucleotide sequence ID" value="NZ_CP025299.1"/>
</dbReference>
<evidence type="ECO:0000256" key="2">
    <source>
        <dbReference type="ARBA" id="ARBA00005051"/>
    </source>
</evidence>
<evidence type="ECO:0000256" key="3">
    <source>
        <dbReference type="ARBA" id="ARBA00013253"/>
    </source>
</evidence>
<evidence type="ECO:0000313" key="11">
    <source>
        <dbReference type="EMBL" id="AUG30825.1"/>
    </source>
</evidence>
<dbReference type="EMBL" id="CP025299">
    <property type="protein sequence ID" value="AUG30825.1"/>
    <property type="molecule type" value="Genomic_DNA"/>
</dbReference>
<dbReference type="PANTHER" id="PTHR43071">
    <property type="entry name" value="2-AMINO-4-HYDROXY-6-HYDROXYMETHYLDIHYDROPTERIDINE PYROPHOSPHOKINASE"/>
    <property type="match status" value="1"/>
</dbReference>
<evidence type="ECO:0000256" key="4">
    <source>
        <dbReference type="ARBA" id="ARBA00022679"/>
    </source>
</evidence>
<dbReference type="AlphaFoldDB" id="A0A2K9DB88"/>
<evidence type="ECO:0000256" key="1">
    <source>
        <dbReference type="ARBA" id="ARBA00000198"/>
    </source>
</evidence>
<evidence type="ECO:0000256" key="9">
    <source>
        <dbReference type="SAM" id="MobiDB-lite"/>
    </source>
</evidence>
<dbReference type="NCBIfam" id="TIGR01498">
    <property type="entry name" value="folK"/>
    <property type="match status" value="1"/>
</dbReference>
<reference evidence="11 12" key="1">
    <citation type="submission" date="2017-12" db="EMBL/GenBank/DDBJ databases">
        <title>Isolation and characterization of estrogens degradatiion strain Microbacterium hominis SJTG1.</title>
        <authorList>
            <person name="Xiong W."/>
            <person name="Yin C."/>
            <person name="Zheng D."/>
            <person name="Liang R."/>
        </authorList>
    </citation>
    <scope>NUCLEOTIDE SEQUENCE [LARGE SCALE GENOMIC DNA]</scope>
    <source>
        <strain evidence="11 12">SJTG1</strain>
    </source>
</reference>
<dbReference type="SUPFAM" id="SSF55083">
    <property type="entry name" value="6-hydroxymethyl-7,8-dihydropterin pyrophosphokinase, HPPK"/>
    <property type="match status" value="1"/>
</dbReference>
<dbReference type="GO" id="GO:0003848">
    <property type="term" value="F:2-amino-4-hydroxy-6-hydroxymethyldihydropteridine diphosphokinase activity"/>
    <property type="evidence" value="ECO:0007669"/>
    <property type="project" value="UniProtKB-EC"/>
</dbReference>
<dbReference type="PANTHER" id="PTHR43071:SF1">
    <property type="entry name" value="2-AMINO-4-HYDROXY-6-HYDROXYMETHYLDIHYDROPTERIDINE PYROPHOSPHOKINASE"/>
    <property type="match status" value="1"/>
</dbReference>
<name>A0A2K9DB88_9MICO</name>
<dbReference type="InterPro" id="IPR035907">
    <property type="entry name" value="Hppk_sf"/>
</dbReference>